<feature type="compositionally biased region" description="Basic and acidic residues" evidence="1">
    <location>
        <begin position="43"/>
        <end position="54"/>
    </location>
</feature>
<comment type="caution">
    <text evidence="2">The sequence shown here is derived from an EMBL/GenBank/DDBJ whole genome shotgun (WGS) entry which is preliminary data.</text>
</comment>
<proteinExistence type="predicted"/>
<evidence type="ECO:0000256" key="1">
    <source>
        <dbReference type="SAM" id="MobiDB-lite"/>
    </source>
</evidence>
<gene>
    <name evidence="2" type="primary">Necator_chrIV.g15303</name>
    <name evidence="2" type="ORF">RB195_002008</name>
</gene>
<organism evidence="2 3">
    <name type="scientific">Necator americanus</name>
    <name type="common">Human hookworm</name>
    <dbReference type="NCBI Taxonomy" id="51031"/>
    <lineage>
        <taxon>Eukaryota</taxon>
        <taxon>Metazoa</taxon>
        <taxon>Ecdysozoa</taxon>
        <taxon>Nematoda</taxon>
        <taxon>Chromadorea</taxon>
        <taxon>Rhabditida</taxon>
        <taxon>Rhabditina</taxon>
        <taxon>Rhabditomorpha</taxon>
        <taxon>Strongyloidea</taxon>
        <taxon>Ancylostomatidae</taxon>
        <taxon>Bunostominae</taxon>
        <taxon>Necator</taxon>
    </lineage>
</organism>
<name>A0ABR1DH96_NECAM</name>
<sequence>MLQKLLSLEQGGLAIAGRPPTRHGRESVSSSEENRDQSSTSSELRKEDEAEKSDLLQAYDTGEDEFLAKL</sequence>
<reference evidence="2 3" key="1">
    <citation type="submission" date="2023-08" db="EMBL/GenBank/DDBJ databases">
        <title>A Necator americanus chromosomal reference genome.</title>
        <authorList>
            <person name="Ilik V."/>
            <person name="Petrzelkova K.J."/>
            <person name="Pardy F."/>
            <person name="Fuh T."/>
            <person name="Niatou-Singa F.S."/>
            <person name="Gouil Q."/>
            <person name="Baker L."/>
            <person name="Ritchie M.E."/>
            <person name="Jex A.R."/>
            <person name="Gazzola D."/>
            <person name="Li H."/>
            <person name="Toshio Fujiwara R."/>
            <person name="Zhan B."/>
            <person name="Aroian R.V."/>
            <person name="Pafco B."/>
            <person name="Schwarz E.M."/>
        </authorList>
    </citation>
    <scope>NUCLEOTIDE SEQUENCE [LARGE SCALE GENOMIC DNA]</scope>
    <source>
        <strain evidence="2 3">Aroian</strain>
        <tissue evidence="2">Whole animal</tissue>
    </source>
</reference>
<protein>
    <submittedName>
        <fullName evidence="2">Uncharacterized protein</fullName>
    </submittedName>
</protein>
<dbReference type="EMBL" id="JAVFWL010000004">
    <property type="protein sequence ID" value="KAK6749742.1"/>
    <property type="molecule type" value="Genomic_DNA"/>
</dbReference>
<accession>A0ABR1DH96</accession>
<evidence type="ECO:0000313" key="3">
    <source>
        <dbReference type="Proteomes" id="UP001303046"/>
    </source>
</evidence>
<feature type="region of interest" description="Disordered" evidence="1">
    <location>
        <begin position="1"/>
        <end position="63"/>
    </location>
</feature>
<feature type="compositionally biased region" description="Polar residues" evidence="1">
    <location>
        <begin position="27"/>
        <end position="42"/>
    </location>
</feature>
<keyword evidence="3" id="KW-1185">Reference proteome</keyword>
<evidence type="ECO:0000313" key="2">
    <source>
        <dbReference type="EMBL" id="KAK6749742.1"/>
    </source>
</evidence>
<dbReference type="Proteomes" id="UP001303046">
    <property type="component" value="Unassembled WGS sequence"/>
</dbReference>